<gene>
    <name evidence="1" type="ORF">ACFQ00_15655</name>
</gene>
<dbReference type="RefSeq" id="WP_381492847.1">
    <property type="nucleotide sequence ID" value="NZ_JBHTIK010000012.1"/>
</dbReference>
<dbReference type="Proteomes" id="UP001597124">
    <property type="component" value="Unassembled WGS sequence"/>
</dbReference>
<comment type="caution">
    <text evidence="1">The sequence shown here is derived from an EMBL/GenBank/DDBJ whole genome shotgun (WGS) entry which is preliminary data.</text>
</comment>
<evidence type="ECO:0000313" key="1">
    <source>
        <dbReference type="EMBL" id="MFD0849770.1"/>
    </source>
</evidence>
<name>A0ABW3C5R6_SPHXN</name>
<dbReference type="EMBL" id="JBHTIK010000012">
    <property type="protein sequence ID" value="MFD0849770.1"/>
    <property type="molecule type" value="Genomic_DNA"/>
</dbReference>
<reference evidence="2" key="1">
    <citation type="journal article" date="2019" name="Int. J. Syst. Evol. Microbiol.">
        <title>The Global Catalogue of Microorganisms (GCM) 10K type strain sequencing project: providing services to taxonomists for standard genome sequencing and annotation.</title>
        <authorList>
            <consortium name="The Broad Institute Genomics Platform"/>
            <consortium name="The Broad Institute Genome Sequencing Center for Infectious Disease"/>
            <person name="Wu L."/>
            <person name="Ma J."/>
        </authorList>
    </citation>
    <scope>NUCLEOTIDE SEQUENCE [LARGE SCALE GENOMIC DNA]</scope>
    <source>
        <strain evidence="2">CCUG 52537</strain>
    </source>
</reference>
<keyword evidence="2" id="KW-1185">Reference proteome</keyword>
<accession>A0ABW3C5R6</accession>
<sequence>MGPEEFANQINAMVQAGTLLTRRADVILEAAARAHVTDPEAFNTAAKAISEGQLSEDHLRVLAERAPAFVDMLRTGLRPLLGPVTEARLVGLARHGHITTSVLDRALCNVLRAKAA</sequence>
<organism evidence="1 2">
    <name type="scientific">Sphingosinicella xenopeptidilytica</name>
    <dbReference type="NCBI Taxonomy" id="364098"/>
    <lineage>
        <taxon>Bacteria</taxon>
        <taxon>Pseudomonadati</taxon>
        <taxon>Pseudomonadota</taxon>
        <taxon>Alphaproteobacteria</taxon>
        <taxon>Sphingomonadales</taxon>
        <taxon>Sphingosinicellaceae</taxon>
        <taxon>Sphingosinicella</taxon>
    </lineage>
</organism>
<evidence type="ECO:0000313" key="2">
    <source>
        <dbReference type="Proteomes" id="UP001597124"/>
    </source>
</evidence>
<proteinExistence type="predicted"/>
<protein>
    <submittedName>
        <fullName evidence="1">Uncharacterized protein</fullName>
    </submittedName>
</protein>